<dbReference type="RefSeq" id="WP_103958673.1">
    <property type="nucleotide sequence ID" value="NZ_FNVT01000007.1"/>
</dbReference>
<dbReference type="Proteomes" id="UP000236732">
    <property type="component" value="Unassembled WGS sequence"/>
</dbReference>
<dbReference type="PANTHER" id="PTHR36503">
    <property type="entry name" value="BLR2520 PROTEIN"/>
    <property type="match status" value="1"/>
</dbReference>
<dbReference type="Pfam" id="PF00903">
    <property type="entry name" value="Glyoxalase"/>
    <property type="match status" value="1"/>
</dbReference>
<organism evidence="2 3">
    <name type="scientific">Nonomuraea solani</name>
    <dbReference type="NCBI Taxonomy" id="1144553"/>
    <lineage>
        <taxon>Bacteria</taxon>
        <taxon>Bacillati</taxon>
        <taxon>Actinomycetota</taxon>
        <taxon>Actinomycetes</taxon>
        <taxon>Streptosporangiales</taxon>
        <taxon>Streptosporangiaceae</taxon>
        <taxon>Nonomuraea</taxon>
    </lineage>
</organism>
<name>A0A1H6E2J1_9ACTN</name>
<reference evidence="2 3" key="1">
    <citation type="submission" date="2016-10" db="EMBL/GenBank/DDBJ databases">
        <authorList>
            <person name="de Groot N.N."/>
        </authorList>
    </citation>
    <scope>NUCLEOTIDE SEQUENCE [LARGE SCALE GENOMIC DNA]</scope>
    <source>
        <strain evidence="2 3">CGMCC 4.7037</strain>
    </source>
</reference>
<dbReference type="EMBL" id="FNVT01000007">
    <property type="protein sequence ID" value="SEG91611.1"/>
    <property type="molecule type" value="Genomic_DNA"/>
</dbReference>
<dbReference type="OrthoDB" id="4265398at2"/>
<dbReference type="PROSITE" id="PS51819">
    <property type="entry name" value="VOC"/>
    <property type="match status" value="1"/>
</dbReference>
<protein>
    <recommendedName>
        <fullName evidence="1">VOC domain-containing protein</fullName>
    </recommendedName>
</protein>
<sequence>MSNAIWINLHVKDVKAAVDFFRALGLEIDDEFTNEQAGCVNVAPGAKVLLVSEDFFTSVTGKRLPNLDVAQEVALALEADSREHVDQLVDLARDNGGKESKEPEDHGFMYSRGFRDLDGHLWNVMYMAVEA</sequence>
<gene>
    <name evidence="2" type="ORF">SAMN05444920_107311</name>
</gene>
<dbReference type="PANTHER" id="PTHR36503:SF2">
    <property type="entry name" value="BLR2408 PROTEIN"/>
    <property type="match status" value="1"/>
</dbReference>
<dbReference type="AlphaFoldDB" id="A0A1H6E2J1"/>
<accession>A0A1H6E2J1</accession>
<keyword evidence="3" id="KW-1185">Reference proteome</keyword>
<proteinExistence type="predicted"/>
<feature type="domain" description="VOC" evidence="1">
    <location>
        <begin position="3"/>
        <end position="127"/>
    </location>
</feature>
<dbReference type="SUPFAM" id="SSF54593">
    <property type="entry name" value="Glyoxalase/Bleomycin resistance protein/Dihydroxybiphenyl dioxygenase"/>
    <property type="match status" value="1"/>
</dbReference>
<dbReference type="InterPro" id="IPR037523">
    <property type="entry name" value="VOC_core"/>
</dbReference>
<evidence type="ECO:0000259" key="1">
    <source>
        <dbReference type="PROSITE" id="PS51819"/>
    </source>
</evidence>
<dbReference type="InterPro" id="IPR004360">
    <property type="entry name" value="Glyas_Fos-R_dOase_dom"/>
</dbReference>
<dbReference type="InterPro" id="IPR029068">
    <property type="entry name" value="Glyas_Bleomycin-R_OHBP_Dase"/>
</dbReference>
<evidence type="ECO:0000313" key="2">
    <source>
        <dbReference type="EMBL" id="SEG91611.1"/>
    </source>
</evidence>
<dbReference type="Gene3D" id="3.10.180.10">
    <property type="entry name" value="2,3-Dihydroxybiphenyl 1,2-Dioxygenase, domain 1"/>
    <property type="match status" value="1"/>
</dbReference>
<evidence type="ECO:0000313" key="3">
    <source>
        <dbReference type="Proteomes" id="UP000236732"/>
    </source>
</evidence>